<comment type="caution">
    <text evidence="3">The sequence shown here is derived from an EMBL/GenBank/DDBJ whole genome shotgun (WGS) entry which is preliminary data.</text>
</comment>
<dbReference type="EMBL" id="QDGZ01000002">
    <property type="protein sequence ID" value="PVG83996.1"/>
    <property type="molecule type" value="Genomic_DNA"/>
</dbReference>
<organism evidence="3 4">
    <name type="scientific">Nocardioides gansuensis</name>
    <dbReference type="NCBI Taxonomy" id="2138300"/>
    <lineage>
        <taxon>Bacteria</taxon>
        <taxon>Bacillati</taxon>
        <taxon>Actinomycetota</taxon>
        <taxon>Actinomycetes</taxon>
        <taxon>Propionibacteriales</taxon>
        <taxon>Nocardioidaceae</taxon>
        <taxon>Nocardioides</taxon>
    </lineage>
</organism>
<dbReference type="AlphaFoldDB" id="A0A2T8FE50"/>
<keyword evidence="2" id="KW-0560">Oxidoreductase</keyword>
<gene>
    <name evidence="3" type="ORF">DDE18_06890</name>
</gene>
<accession>A0A2T8FE50</accession>
<evidence type="ECO:0000256" key="2">
    <source>
        <dbReference type="ARBA" id="ARBA00023002"/>
    </source>
</evidence>
<name>A0A2T8FE50_9ACTN</name>
<proteinExistence type="inferred from homology"/>
<evidence type="ECO:0000313" key="4">
    <source>
        <dbReference type="Proteomes" id="UP000246018"/>
    </source>
</evidence>
<dbReference type="GO" id="GO:0016491">
    <property type="term" value="F:oxidoreductase activity"/>
    <property type="evidence" value="ECO:0007669"/>
    <property type="project" value="UniProtKB-KW"/>
</dbReference>
<evidence type="ECO:0000313" key="3">
    <source>
        <dbReference type="EMBL" id="PVG83996.1"/>
    </source>
</evidence>
<comment type="similarity">
    <text evidence="1">Belongs to the short-chain dehydrogenases/reductases (SDR) family.</text>
</comment>
<dbReference type="RefSeq" id="WP_116571470.1">
    <property type="nucleotide sequence ID" value="NZ_QDGZ01000002.1"/>
</dbReference>
<dbReference type="Proteomes" id="UP000246018">
    <property type="component" value="Unassembled WGS sequence"/>
</dbReference>
<dbReference type="PANTHER" id="PTHR43477">
    <property type="entry name" value="DIHYDROANTICAPSIN 7-DEHYDROGENASE"/>
    <property type="match status" value="1"/>
</dbReference>
<dbReference type="Pfam" id="PF13561">
    <property type="entry name" value="adh_short_C2"/>
    <property type="match status" value="1"/>
</dbReference>
<protein>
    <submittedName>
        <fullName evidence="3">Short-chain dehydrogenase</fullName>
    </submittedName>
</protein>
<dbReference type="CDD" id="cd05233">
    <property type="entry name" value="SDR_c"/>
    <property type="match status" value="1"/>
</dbReference>
<dbReference type="SUPFAM" id="SSF51735">
    <property type="entry name" value="NAD(P)-binding Rossmann-fold domains"/>
    <property type="match status" value="1"/>
</dbReference>
<dbReference type="PANTHER" id="PTHR43477:SF1">
    <property type="entry name" value="DIHYDROANTICAPSIN 7-DEHYDROGENASE"/>
    <property type="match status" value="1"/>
</dbReference>
<evidence type="ECO:0000256" key="1">
    <source>
        <dbReference type="ARBA" id="ARBA00006484"/>
    </source>
</evidence>
<dbReference type="PRINTS" id="PR00081">
    <property type="entry name" value="GDHRDH"/>
</dbReference>
<keyword evidence="4" id="KW-1185">Reference proteome</keyword>
<reference evidence="3 4" key="1">
    <citation type="submission" date="2018-04" db="EMBL/GenBank/DDBJ databases">
        <title>Genome of Nocardioides gansuensis WSJ-1.</title>
        <authorList>
            <person name="Wu S."/>
            <person name="Wang G."/>
        </authorList>
    </citation>
    <scope>NUCLEOTIDE SEQUENCE [LARGE SCALE GENOMIC DNA]</scope>
    <source>
        <strain evidence="3 4">WSJ-1</strain>
    </source>
</reference>
<dbReference type="InterPro" id="IPR036291">
    <property type="entry name" value="NAD(P)-bd_dom_sf"/>
</dbReference>
<dbReference type="OrthoDB" id="9806974at2"/>
<sequence>MAARTLVVVGGTSGLGLEIARSAVARGDRVVVTGRHAARAAEVAETLGDHARGLGVDLAEPTMIGAALADVEAVDGLVLAAIERDANAVKEYDVARALRLVTLKLVGYTEVVHALLPRMAASAETGIVMFGGRAKDRPYPGSTTVSTVNGGVEGLVRTLALELAPIRANAIHPGIVGDSPFWAAKPPEVLAAYRARTPSGELATMADVVDAVEFLLRNRSVTGASLNVDCGWEVT</sequence>
<dbReference type="InterPro" id="IPR051122">
    <property type="entry name" value="SDR_DHRS6-like"/>
</dbReference>
<dbReference type="InterPro" id="IPR002347">
    <property type="entry name" value="SDR_fam"/>
</dbReference>
<dbReference type="Gene3D" id="3.40.50.720">
    <property type="entry name" value="NAD(P)-binding Rossmann-like Domain"/>
    <property type="match status" value="1"/>
</dbReference>